<dbReference type="GO" id="GO:0033281">
    <property type="term" value="C:TAT protein transport complex"/>
    <property type="evidence" value="ECO:0007669"/>
    <property type="project" value="TreeGrafter"/>
</dbReference>
<dbReference type="PANTHER" id="PTHR30371">
    <property type="entry name" value="SEC-INDEPENDENT PROTEIN TRANSLOCASE PROTEIN TATC"/>
    <property type="match status" value="1"/>
</dbReference>
<dbReference type="GO" id="GO:0065002">
    <property type="term" value="P:intracellular protein transmembrane transport"/>
    <property type="evidence" value="ECO:0007669"/>
    <property type="project" value="TreeGrafter"/>
</dbReference>
<feature type="transmembrane region" description="Helical" evidence="6">
    <location>
        <begin position="73"/>
        <end position="98"/>
    </location>
</feature>
<gene>
    <name evidence="7" type="primary">tatC</name>
</gene>
<keyword evidence="5 6" id="KW-0472">Membrane</keyword>
<comment type="similarity">
    <text evidence="2">Belongs to the TatC family.</text>
</comment>
<dbReference type="GO" id="GO:0009977">
    <property type="term" value="F:proton motive force dependent protein transmembrane transporter activity"/>
    <property type="evidence" value="ECO:0007669"/>
    <property type="project" value="TreeGrafter"/>
</dbReference>
<evidence type="ECO:0000256" key="6">
    <source>
        <dbReference type="SAM" id="Phobius"/>
    </source>
</evidence>
<reference evidence="7" key="2">
    <citation type="submission" date="2016-06" db="EMBL/GenBank/DDBJ databases">
        <title>Genomic and phylogenetic analysis of Gastroclonium compressum supports its reinstatement to Coeloseira (Champiaceae, Rhodophyta).</title>
        <authorList>
            <person name="Kilpatrick Z."/>
            <person name="Hughey J.R."/>
        </authorList>
    </citation>
    <scope>NUCLEOTIDE SEQUENCE</scope>
</reference>
<dbReference type="RefSeq" id="YP_009257546.1">
    <property type="nucleotide sequence ID" value="NC_030338.1"/>
</dbReference>
<reference evidence="7" key="1">
    <citation type="submission" date="2015-11" db="EMBL/GenBank/DDBJ databases">
        <authorList>
            <person name="Zhang Y."/>
            <person name="Guo Z."/>
        </authorList>
    </citation>
    <scope>NUCLEOTIDE SEQUENCE</scope>
</reference>
<feature type="transmembrane region" description="Helical" evidence="6">
    <location>
        <begin position="191"/>
        <end position="210"/>
    </location>
</feature>
<dbReference type="NCBIfam" id="TIGR00945">
    <property type="entry name" value="tatC"/>
    <property type="match status" value="1"/>
</dbReference>
<evidence type="ECO:0000256" key="2">
    <source>
        <dbReference type="ARBA" id="ARBA00008882"/>
    </source>
</evidence>
<dbReference type="GO" id="GO:0043953">
    <property type="term" value="P:protein transport by the Tat complex"/>
    <property type="evidence" value="ECO:0007669"/>
    <property type="project" value="TreeGrafter"/>
</dbReference>
<dbReference type="EMBL" id="KU053957">
    <property type="protein sequence ID" value="ANH09629.1"/>
    <property type="molecule type" value="Genomic_DNA"/>
</dbReference>
<feature type="transmembrane region" description="Helical" evidence="6">
    <location>
        <begin position="105"/>
        <end position="128"/>
    </location>
</feature>
<feature type="transmembrane region" description="Helical" evidence="6">
    <location>
        <begin position="216"/>
        <end position="236"/>
    </location>
</feature>
<dbReference type="PRINTS" id="PR01840">
    <property type="entry name" value="TATCFAMILY"/>
</dbReference>
<feature type="transmembrane region" description="Helical" evidence="6">
    <location>
        <begin position="156"/>
        <end position="179"/>
    </location>
</feature>
<keyword evidence="4 6" id="KW-1133">Transmembrane helix</keyword>
<dbReference type="InterPro" id="IPR019820">
    <property type="entry name" value="Sec-indep_translocase_CS"/>
</dbReference>
<dbReference type="GeneID" id="27983195"/>
<evidence type="ECO:0000256" key="1">
    <source>
        <dbReference type="ARBA" id="ARBA00004141"/>
    </source>
</evidence>
<geneLocation type="plastid" evidence="7"/>
<feature type="transmembrane region" description="Helical" evidence="6">
    <location>
        <begin position="20"/>
        <end position="42"/>
    </location>
</feature>
<sequence>MKKTIQNNKEMPLGDHLEELRTRITISIIIFATITIGCFLYVKNISLLIQQPANGIKFLQLAPGEYLFASIKLAIYTGFLFSSPFTIYQILIFILPGLTEKETSIIVPIISSSIILFFTGLTFAYKILAPAALQFLINYGSDIVEPTWSFEQYFDFMLLLFFSTGLSFQIPVIQITIGLLNLVSSNKMLKYWRYVIFFSTIISAILTPSTDPVTQGIMSLAICSLYISGIIVLKILNK</sequence>
<dbReference type="PROSITE" id="PS01218">
    <property type="entry name" value="TATC"/>
    <property type="match status" value="1"/>
</dbReference>
<dbReference type="HAMAP" id="MF_00902">
    <property type="entry name" value="TatC"/>
    <property type="match status" value="1"/>
</dbReference>
<keyword evidence="3 6" id="KW-0812">Transmembrane</keyword>
<dbReference type="Pfam" id="PF00902">
    <property type="entry name" value="TatC"/>
    <property type="match status" value="1"/>
</dbReference>
<dbReference type="PANTHER" id="PTHR30371:SF0">
    <property type="entry name" value="SEC-INDEPENDENT PROTEIN TRANSLOCASE PROTEIN TATC, CHLOROPLASTIC-RELATED"/>
    <property type="match status" value="1"/>
</dbReference>
<dbReference type="AlphaFoldDB" id="A0A173G028"/>
<evidence type="ECO:0000256" key="5">
    <source>
        <dbReference type="ARBA" id="ARBA00023136"/>
    </source>
</evidence>
<protein>
    <submittedName>
        <fullName evidence="7">Sec-independent protein translocase-like protein</fullName>
    </submittedName>
</protein>
<accession>A0A173G028</accession>
<organism evidence="7">
    <name type="scientific">Gastroclonium compressum</name>
    <name type="common">Red alga</name>
    <name type="synonym">Coeloseira compressa</name>
    <dbReference type="NCBI Taxonomy" id="1852973"/>
    <lineage>
        <taxon>Eukaryota</taxon>
        <taxon>Rhodophyta</taxon>
        <taxon>Florideophyceae</taxon>
        <taxon>Rhodymeniophycidae</taxon>
        <taxon>Rhodymeniales</taxon>
        <taxon>Champiaceae</taxon>
        <taxon>Coeloseira</taxon>
    </lineage>
</organism>
<evidence type="ECO:0000256" key="3">
    <source>
        <dbReference type="ARBA" id="ARBA00022692"/>
    </source>
</evidence>
<keyword evidence="7" id="KW-0934">Plastid</keyword>
<name>A0A173G028_GASCM</name>
<evidence type="ECO:0000313" key="7">
    <source>
        <dbReference type="EMBL" id="ANH09629.1"/>
    </source>
</evidence>
<comment type="subcellular location">
    <subcellularLocation>
        <location evidence="1">Membrane</location>
        <topology evidence="1">Multi-pass membrane protein</topology>
    </subcellularLocation>
</comment>
<proteinExistence type="inferred from homology"/>
<dbReference type="InterPro" id="IPR002033">
    <property type="entry name" value="TatC"/>
</dbReference>
<evidence type="ECO:0000256" key="4">
    <source>
        <dbReference type="ARBA" id="ARBA00022989"/>
    </source>
</evidence>